<dbReference type="Pfam" id="PF23153">
    <property type="entry name" value="Aip3p_Bud6_N"/>
    <property type="match status" value="1"/>
</dbReference>
<keyword evidence="4" id="KW-1185">Reference proteome</keyword>
<protein>
    <recommendedName>
        <fullName evidence="2">Aip3p/Bud6 N-terminal domain-containing protein</fullName>
    </recommendedName>
</protein>
<reference evidence="3 4" key="1">
    <citation type="journal article" date="2015" name="Fungal Genet. Biol.">
        <title>Evolution of novel wood decay mechanisms in Agaricales revealed by the genome sequences of Fistulina hepatica and Cylindrobasidium torrendii.</title>
        <authorList>
            <person name="Floudas D."/>
            <person name="Held B.W."/>
            <person name="Riley R."/>
            <person name="Nagy L.G."/>
            <person name="Koehler G."/>
            <person name="Ransdell A.S."/>
            <person name="Younus H."/>
            <person name="Chow J."/>
            <person name="Chiniquy J."/>
            <person name="Lipzen A."/>
            <person name="Tritt A."/>
            <person name="Sun H."/>
            <person name="Haridas S."/>
            <person name="LaButti K."/>
            <person name="Ohm R.A."/>
            <person name="Kues U."/>
            <person name="Blanchette R.A."/>
            <person name="Grigoriev I.V."/>
            <person name="Minto R.E."/>
            <person name="Hibbett D.S."/>
        </authorList>
    </citation>
    <scope>NUCLEOTIDE SEQUENCE [LARGE SCALE GENOMIC DNA]</scope>
    <source>
        <strain evidence="3 4">ATCC 64428</strain>
    </source>
</reference>
<evidence type="ECO:0000313" key="3">
    <source>
        <dbReference type="EMBL" id="KIY48123.1"/>
    </source>
</evidence>
<sequence>MSSNHRNSHTSSSSGSVRSASISSPSGDVPTVVRQLLLSTKQLEAVLSQWALRQATEKQVSDAYVLVGSRINATVHAFAQFGIDTTSIRSAPNALRNVLEPCLAEDATRQTLDAYIPELRRVIYRLLQDLQNRQEAWRAAALARPFIRT</sequence>
<dbReference type="EMBL" id="KN881856">
    <property type="protein sequence ID" value="KIY48123.1"/>
    <property type="molecule type" value="Genomic_DNA"/>
</dbReference>
<feature type="domain" description="Aip3p/Bud6 N-terminal" evidence="2">
    <location>
        <begin position="31"/>
        <end position="138"/>
    </location>
</feature>
<accession>A0A0D7ABB9</accession>
<proteinExistence type="predicted"/>
<gene>
    <name evidence="3" type="ORF">FISHEDRAFT_59166</name>
</gene>
<dbReference type="AlphaFoldDB" id="A0A0D7ABB9"/>
<name>A0A0D7ABB9_9AGAR</name>
<evidence type="ECO:0000313" key="4">
    <source>
        <dbReference type="Proteomes" id="UP000054144"/>
    </source>
</evidence>
<feature type="compositionally biased region" description="Low complexity" evidence="1">
    <location>
        <begin position="1"/>
        <end position="27"/>
    </location>
</feature>
<organism evidence="3 4">
    <name type="scientific">Fistulina hepatica ATCC 64428</name>
    <dbReference type="NCBI Taxonomy" id="1128425"/>
    <lineage>
        <taxon>Eukaryota</taxon>
        <taxon>Fungi</taxon>
        <taxon>Dikarya</taxon>
        <taxon>Basidiomycota</taxon>
        <taxon>Agaricomycotina</taxon>
        <taxon>Agaricomycetes</taxon>
        <taxon>Agaricomycetidae</taxon>
        <taxon>Agaricales</taxon>
        <taxon>Fistulinaceae</taxon>
        <taxon>Fistulina</taxon>
    </lineage>
</organism>
<evidence type="ECO:0000259" key="2">
    <source>
        <dbReference type="Pfam" id="PF23153"/>
    </source>
</evidence>
<dbReference type="Proteomes" id="UP000054144">
    <property type="component" value="Unassembled WGS sequence"/>
</dbReference>
<feature type="region of interest" description="Disordered" evidence="1">
    <location>
        <begin position="1"/>
        <end position="28"/>
    </location>
</feature>
<evidence type="ECO:0000256" key="1">
    <source>
        <dbReference type="SAM" id="MobiDB-lite"/>
    </source>
</evidence>
<dbReference type="OrthoDB" id="783096at2759"/>
<dbReference type="InterPro" id="IPR056279">
    <property type="entry name" value="Aip3p_Bud6_N"/>
</dbReference>